<reference evidence="1" key="1">
    <citation type="submission" date="2023-12" db="EMBL/GenBank/DDBJ databases">
        <title>Genome assembly of Anisodus tanguticus.</title>
        <authorList>
            <person name="Wang Y.-J."/>
        </authorList>
    </citation>
    <scope>NUCLEOTIDE SEQUENCE</scope>
    <source>
        <strain evidence="1">KB-2021</strain>
        <tissue evidence="1">Leaf</tissue>
    </source>
</reference>
<organism evidence="1 2">
    <name type="scientific">Anisodus tanguticus</name>
    <dbReference type="NCBI Taxonomy" id="243964"/>
    <lineage>
        <taxon>Eukaryota</taxon>
        <taxon>Viridiplantae</taxon>
        <taxon>Streptophyta</taxon>
        <taxon>Embryophyta</taxon>
        <taxon>Tracheophyta</taxon>
        <taxon>Spermatophyta</taxon>
        <taxon>Magnoliopsida</taxon>
        <taxon>eudicotyledons</taxon>
        <taxon>Gunneridae</taxon>
        <taxon>Pentapetalae</taxon>
        <taxon>asterids</taxon>
        <taxon>lamiids</taxon>
        <taxon>Solanales</taxon>
        <taxon>Solanaceae</taxon>
        <taxon>Solanoideae</taxon>
        <taxon>Hyoscyameae</taxon>
        <taxon>Anisodus</taxon>
    </lineage>
</organism>
<evidence type="ECO:0000313" key="1">
    <source>
        <dbReference type="EMBL" id="KAK4337972.1"/>
    </source>
</evidence>
<gene>
    <name evidence="1" type="ORF">RND71_042459</name>
</gene>
<dbReference type="AlphaFoldDB" id="A0AAE1UP56"/>
<dbReference type="EMBL" id="JAVYJV010000024">
    <property type="protein sequence ID" value="KAK4337972.1"/>
    <property type="molecule type" value="Genomic_DNA"/>
</dbReference>
<proteinExistence type="predicted"/>
<comment type="caution">
    <text evidence="1">The sequence shown here is derived from an EMBL/GenBank/DDBJ whole genome shotgun (WGS) entry which is preliminary data.</text>
</comment>
<keyword evidence="2" id="KW-1185">Reference proteome</keyword>
<name>A0AAE1UP56_9SOLA</name>
<protein>
    <submittedName>
        <fullName evidence="1">Uncharacterized protein</fullName>
    </submittedName>
</protein>
<dbReference type="Proteomes" id="UP001291623">
    <property type="component" value="Unassembled WGS sequence"/>
</dbReference>
<evidence type="ECO:0000313" key="2">
    <source>
        <dbReference type="Proteomes" id="UP001291623"/>
    </source>
</evidence>
<sequence>MSMVVIPDLFMMENLVSFTPINLPAMMMEHIVKIESSKDEKHGLGYDFLLTRVLQHFGIKARKKTMGTATGTATTRYDHTLVKETQPAEGLVTLNQIYVDIPTSITASRRWSDEVKEDGDENDVDSIDQASKVTKEPEAERLDVILKLAAQSSEFIKSMYEARLVQRIREVATSTEHVDDGGPSLVMIKEEMERKQKRMKADEPFPYLITEKTLIEESRPLRYYTQYARMSVVALAGQFDTMIEALLPV</sequence>
<accession>A0AAE1UP56</accession>